<dbReference type="PANTHER" id="PTHR10773:SF19">
    <property type="match status" value="1"/>
</dbReference>
<dbReference type="Proteomes" id="UP001627154">
    <property type="component" value="Unassembled WGS sequence"/>
</dbReference>
<evidence type="ECO:0000259" key="1">
    <source>
        <dbReference type="Pfam" id="PF25273"/>
    </source>
</evidence>
<accession>A0ABD2WVM0</accession>
<feature type="domain" description="DUF7869" evidence="1">
    <location>
        <begin position="134"/>
        <end position="240"/>
    </location>
</feature>
<name>A0ABD2WVM0_9HYME</name>
<comment type="caution">
    <text evidence="2">The sequence shown here is derived from an EMBL/GenBank/DDBJ whole genome shotgun (WGS) entry which is preliminary data.</text>
</comment>
<gene>
    <name evidence="2" type="ORF">TKK_009143</name>
</gene>
<dbReference type="PANTHER" id="PTHR10773">
    <property type="entry name" value="DNA-DIRECTED RNA POLYMERASES I, II, AND III SUBUNIT RPABC2"/>
    <property type="match status" value="1"/>
</dbReference>
<dbReference type="AlphaFoldDB" id="A0ABD2WVM0"/>
<keyword evidence="3" id="KW-1185">Reference proteome</keyword>
<evidence type="ECO:0000313" key="2">
    <source>
        <dbReference type="EMBL" id="KAL3397116.1"/>
    </source>
</evidence>
<reference evidence="2 3" key="1">
    <citation type="journal article" date="2024" name="bioRxiv">
        <title>A reference genome for Trichogramma kaykai: A tiny desert-dwelling parasitoid wasp with competing sex-ratio distorters.</title>
        <authorList>
            <person name="Culotta J."/>
            <person name="Lindsey A.R."/>
        </authorList>
    </citation>
    <scope>NUCLEOTIDE SEQUENCE [LARGE SCALE GENOMIC DNA]</scope>
    <source>
        <strain evidence="2 3">KSX58</strain>
    </source>
</reference>
<dbReference type="Pfam" id="PF25273">
    <property type="entry name" value="DUF7869"/>
    <property type="match status" value="1"/>
</dbReference>
<dbReference type="EMBL" id="JBJJXI010000067">
    <property type="protein sequence ID" value="KAL3397116.1"/>
    <property type="molecule type" value="Genomic_DNA"/>
</dbReference>
<organism evidence="2 3">
    <name type="scientific">Trichogramma kaykai</name>
    <dbReference type="NCBI Taxonomy" id="54128"/>
    <lineage>
        <taxon>Eukaryota</taxon>
        <taxon>Metazoa</taxon>
        <taxon>Ecdysozoa</taxon>
        <taxon>Arthropoda</taxon>
        <taxon>Hexapoda</taxon>
        <taxon>Insecta</taxon>
        <taxon>Pterygota</taxon>
        <taxon>Neoptera</taxon>
        <taxon>Endopterygota</taxon>
        <taxon>Hymenoptera</taxon>
        <taxon>Apocrita</taxon>
        <taxon>Proctotrupomorpha</taxon>
        <taxon>Chalcidoidea</taxon>
        <taxon>Trichogrammatidae</taxon>
        <taxon>Trichogramma</taxon>
    </lineage>
</organism>
<proteinExistence type="predicted"/>
<evidence type="ECO:0000313" key="3">
    <source>
        <dbReference type="Proteomes" id="UP001627154"/>
    </source>
</evidence>
<sequence>MNRMLNDKWNQVEMKEINISCQYYAKVLQENFNLGFHKPKQDKCTLCYQYKELTLEQKELLKDRRIEHLKNKKIARKLVYKSVIEANSDSSIAVIHLEFQKVLTTPKCEVSNLYYTSKLVVLNLTCYVLATNLGTCFVWNKTVAKKGSNEVASILMRQIEHILSSRPQVNDIRTVSDNCTGQNKNQNVFTMLIMKAVLHDVKITHRFLEVGHTQSAGDSMHSTIESYTRHRDIFTQDGLNQ</sequence>
<protein>
    <recommendedName>
        <fullName evidence="1">DUF7869 domain-containing protein</fullName>
    </recommendedName>
</protein>
<dbReference type="InterPro" id="IPR057191">
    <property type="entry name" value="DUF7869"/>
</dbReference>